<dbReference type="GO" id="GO:0005730">
    <property type="term" value="C:nucleolus"/>
    <property type="evidence" value="ECO:0007669"/>
    <property type="project" value="TreeGrafter"/>
</dbReference>
<evidence type="ECO:0000256" key="4">
    <source>
        <dbReference type="ARBA" id="ARBA00022771"/>
    </source>
</evidence>
<dbReference type="EMBL" id="ML001719">
    <property type="protein sequence ID" value="RKO83063.1"/>
    <property type="molecule type" value="Genomic_DNA"/>
</dbReference>
<keyword evidence="2" id="KW-0479">Metal-binding</keyword>
<evidence type="ECO:0000256" key="2">
    <source>
        <dbReference type="ARBA" id="ARBA00022723"/>
    </source>
</evidence>
<dbReference type="InterPro" id="IPR036236">
    <property type="entry name" value="Znf_C2H2_sf"/>
</dbReference>
<organism evidence="10 11">
    <name type="scientific">Blyttiomyces helicus</name>
    <dbReference type="NCBI Taxonomy" id="388810"/>
    <lineage>
        <taxon>Eukaryota</taxon>
        <taxon>Fungi</taxon>
        <taxon>Fungi incertae sedis</taxon>
        <taxon>Chytridiomycota</taxon>
        <taxon>Chytridiomycota incertae sedis</taxon>
        <taxon>Chytridiomycetes</taxon>
        <taxon>Chytridiomycetes incertae sedis</taxon>
        <taxon>Blyttiomyces</taxon>
    </lineage>
</organism>
<dbReference type="InterPro" id="IPR014898">
    <property type="entry name" value="Znf_C2H2_LYAR"/>
</dbReference>
<dbReference type="Pfam" id="PF08790">
    <property type="entry name" value="zf-LYAR"/>
    <property type="match status" value="1"/>
</dbReference>
<name>A0A4P9VWK6_9FUNG</name>
<dbReference type="AlphaFoldDB" id="A0A4P9VWK6"/>
<dbReference type="GO" id="GO:0006364">
    <property type="term" value="P:rRNA processing"/>
    <property type="evidence" value="ECO:0007669"/>
    <property type="project" value="TreeGrafter"/>
</dbReference>
<evidence type="ECO:0000256" key="1">
    <source>
        <dbReference type="ARBA" id="ARBA00004123"/>
    </source>
</evidence>
<keyword evidence="6" id="KW-0539">Nucleus</keyword>
<dbReference type="Proteomes" id="UP000269721">
    <property type="component" value="Unassembled WGS sequence"/>
</dbReference>
<dbReference type="OrthoDB" id="21474at2759"/>
<reference evidence="11" key="1">
    <citation type="journal article" date="2018" name="Nat. Microbiol.">
        <title>Leveraging single-cell genomics to expand the fungal tree of life.</title>
        <authorList>
            <person name="Ahrendt S.R."/>
            <person name="Quandt C.A."/>
            <person name="Ciobanu D."/>
            <person name="Clum A."/>
            <person name="Salamov A."/>
            <person name="Andreopoulos B."/>
            <person name="Cheng J.F."/>
            <person name="Woyke T."/>
            <person name="Pelin A."/>
            <person name="Henrissat B."/>
            <person name="Reynolds N.K."/>
            <person name="Benny G.L."/>
            <person name="Smith M.E."/>
            <person name="James T.Y."/>
            <person name="Grigoriev I.V."/>
        </authorList>
    </citation>
    <scope>NUCLEOTIDE SEQUENCE [LARGE SCALE GENOMIC DNA]</scope>
</reference>
<evidence type="ECO:0000256" key="8">
    <source>
        <dbReference type="PROSITE-ProRule" id="PRU01145"/>
    </source>
</evidence>
<evidence type="ECO:0000313" key="10">
    <source>
        <dbReference type="EMBL" id="RKO83063.1"/>
    </source>
</evidence>
<gene>
    <name evidence="10" type="ORF">BDK51DRAFT_6108</name>
</gene>
<dbReference type="PANTHER" id="PTHR13100">
    <property type="entry name" value="CELL GROWTH-REGULATING NUCLEOLAR PROTEIN LYAR"/>
    <property type="match status" value="1"/>
</dbReference>
<comment type="subcellular location">
    <subcellularLocation>
        <location evidence="1">Nucleus</location>
    </subcellularLocation>
</comment>
<dbReference type="FunFam" id="3.30.1490.490:FF:000001">
    <property type="entry name" value="cell growth-regulating nucleolar protein-like"/>
    <property type="match status" value="1"/>
</dbReference>
<keyword evidence="4 8" id="KW-0863">Zinc-finger</keyword>
<dbReference type="PROSITE" id="PS51804">
    <property type="entry name" value="ZF_C2HC_LYAR"/>
    <property type="match status" value="2"/>
</dbReference>
<accession>A0A4P9VWK6</accession>
<dbReference type="GO" id="GO:0000122">
    <property type="term" value="P:negative regulation of transcription by RNA polymerase II"/>
    <property type="evidence" value="ECO:0007669"/>
    <property type="project" value="TreeGrafter"/>
</dbReference>
<dbReference type="Gene3D" id="3.30.1490.490">
    <property type="match status" value="1"/>
</dbReference>
<evidence type="ECO:0000256" key="5">
    <source>
        <dbReference type="ARBA" id="ARBA00022833"/>
    </source>
</evidence>
<keyword evidence="11" id="KW-1185">Reference proteome</keyword>
<dbReference type="GO" id="GO:0003677">
    <property type="term" value="F:DNA binding"/>
    <property type="evidence" value="ECO:0007669"/>
    <property type="project" value="InterPro"/>
</dbReference>
<sequence>MVSFVCDYCQETMKKAKLDQHTYRCRNAQFSCVDCSVTFAGTDYRSHNACISEAEKYQKALYRGKK</sequence>
<comment type="similarity">
    <text evidence="7">Belongs to the UPF0743 family.</text>
</comment>
<evidence type="ECO:0000256" key="3">
    <source>
        <dbReference type="ARBA" id="ARBA00022737"/>
    </source>
</evidence>
<dbReference type="SUPFAM" id="SSF57667">
    <property type="entry name" value="beta-beta-alpha zinc fingers"/>
    <property type="match status" value="2"/>
</dbReference>
<evidence type="ECO:0000259" key="9">
    <source>
        <dbReference type="Pfam" id="PF08790"/>
    </source>
</evidence>
<evidence type="ECO:0000256" key="6">
    <source>
        <dbReference type="ARBA" id="ARBA00023242"/>
    </source>
</evidence>
<feature type="domain" description="Zinc finger C2H2 LYAR-type" evidence="9">
    <location>
        <begin position="30"/>
        <end position="57"/>
    </location>
</feature>
<evidence type="ECO:0000313" key="11">
    <source>
        <dbReference type="Proteomes" id="UP000269721"/>
    </source>
</evidence>
<keyword evidence="3" id="KW-0677">Repeat</keyword>
<keyword evidence="5" id="KW-0862">Zinc</keyword>
<proteinExistence type="inferred from homology"/>
<evidence type="ECO:0000256" key="7">
    <source>
        <dbReference type="ARBA" id="ARBA00061084"/>
    </source>
</evidence>
<dbReference type="PANTHER" id="PTHR13100:SF10">
    <property type="entry name" value="CELL GROWTH-REGULATING NUCLEOLAR PROTEIN"/>
    <property type="match status" value="1"/>
</dbReference>
<feature type="non-terminal residue" evidence="10">
    <location>
        <position position="66"/>
    </location>
</feature>
<dbReference type="GO" id="GO:0008270">
    <property type="term" value="F:zinc ion binding"/>
    <property type="evidence" value="ECO:0007669"/>
    <property type="project" value="UniProtKB-KW"/>
</dbReference>
<protein>
    <recommendedName>
        <fullName evidence="9">Zinc finger C2H2 LYAR-type domain-containing protein</fullName>
    </recommendedName>
</protein>
<dbReference type="InterPro" id="IPR039999">
    <property type="entry name" value="LYAR"/>
</dbReference>